<evidence type="ECO:0000313" key="1">
    <source>
        <dbReference type="EMBL" id="CAH2399359.1"/>
    </source>
</evidence>
<accession>A0ABM9DRP6</accession>
<keyword evidence="2" id="KW-1185">Reference proteome</keyword>
<gene>
    <name evidence="1" type="ORF">MES5069_220122</name>
</gene>
<dbReference type="Proteomes" id="UP001153050">
    <property type="component" value="Unassembled WGS sequence"/>
</dbReference>
<protein>
    <submittedName>
        <fullName evidence="1">Uncharacterized protein</fullName>
    </submittedName>
</protein>
<reference evidence="1 2" key="1">
    <citation type="submission" date="2022-03" db="EMBL/GenBank/DDBJ databases">
        <authorList>
            <person name="Brunel B."/>
        </authorList>
    </citation>
    <scope>NUCLEOTIDE SEQUENCE [LARGE SCALE GENOMIC DNA]</scope>
    <source>
        <strain evidence="1">STM5069sample</strain>
    </source>
</reference>
<name>A0ABM9DRP6_9HYPH</name>
<sequence length="72" mass="7873">MPSFRVLVRSTQSLLDRFEPLSGFTVIDGVPGQDSRRCSPGPVLARVSRRPKPLGTLRSIARGGFGRHPLTD</sequence>
<proteinExistence type="predicted"/>
<evidence type="ECO:0000313" key="2">
    <source>
        <dbReference type="Proteomes" id="UP001153050"/>
    </source>
</evidence>
<dbReference type="EMBL" id="CAKXZT010000116">
    <property type="protein sequence ID" value="CAH2399359.1"/>
    <property type="molecule type" value="Genomic_DNA"/>
</dbReference>
<comment type="caution">
    <text evidence="1">The sequence shown here is derived from an EMBL/GenBank/DDBJ whole genome shotgun (WGS) entry which is preliminary data.</text>
</comment>
<organism evidence="1 2">
    <name type="scientific">Mesorhizobium escarrei</name>
    <dbReference type="NCBI Taxonomy" id="666018"/>
    <lineage>
        <taxon>Bacteria</taxon>
        <taxon>Pseudomonadati</taxon>
        <taxon>Pseudomonadota</taxon>
        <taxon>Alphaproteobacteria</taxon>
        <taxon>Hyphomicrobiales</taxon>
        <taxon>Phyllobacteriaceae</taxon>
        <taxon>Mesorhizobium</taxon>
    </lineage>
</organism>